<dbReference type="EMBL" id="BAAANT010000074">
    <property type="protein sequence ID" value="GAA1500728.1"/>
    <property type="molecule type" value="Genomic_DNA"/>
</dbReference>
<feature type="compositionally biased region" description="Basic residues" evidence="1">
    <location>
        <begin position="1"/>
        <end position="10"/>
    </location>
</feature>
<dbReference type="Proteomes" id="UP001422759">
    <property type="component" value="Unassembled WGS sequence"/>
</dbReference>
<feature type="region of interest" description="Disordered" evidence="1">
    <location>
        <begin position="1"/>
        <end position="20"/>
    </location>
</feature>
<accession>A0ABN1ZL92</accession>
<name>A0ABN1ZL92_9ACTN</name>
<sequence>MLGIRERRKAASVASRTGRLTAAGKREHTVSIRLGVDERAAWEAGRDAAERKETANWARAVINEVLTGEKGTPGEPPRVPEVNHGAYMALVRVGNDLNQLTRVVHSGGLPVDLLPKLAAAIEAVGDAALVVRGLRPVGAVDQDDDEDQAVEDAEPLGPGTWVDPA</sequence>
<feature type="region of interest" description="Disordered" evidence="1">
    <location>
        <begin position="140"/>
        <end position="165"/>
    </location>
</feature>
<reference evidence="2 3" key="1">
    <citation type="journal article" date="2019" name="Int. J. Syst. Evol. Microbiol.">
        <title>The Global Catalogue of Microorganisms (GCM) 10K type strain sequencing project: providing services to taxonomists for standard genome sequencing and annotation.</title>
        <authorList>
            <consortium name="The Broad Institute Genomics Platform"/>
            <consortium name="The Broad Institute Genome Sequencing Center for Infectious Disease"/>
            <person name="Wu L."/>
            <person name="Ma J."/>
        </authorList>
    </citation>
    <scope>NUCLEOTIDE SEQUENCE [LARGE SCALE GENOMIC DNA]</scope>
    <source>
        <strain evidence="2 3">JCM 14560</strain>
    </source>
</reference>
<evidence type="ECO:0008006" key="4">
    <source>
        <dbReference type="Google" id="ProtNLM"/>
    </source>
</evidence>
<keyword evidence="3" id="KW-1185">Reference proteome</keyword>
<proteinExistence type="predicted"/>
<comment type="caution">
    <text evidence="2">The sequence shown here is derived from an EMBL/GenBank/DDBJ whole genome shotgun (WGS) entry which is preliminary data.</text>
</comment>
<evidence type="ECO:0000313" key="2">
    <source>
        <dbReference type="EMBL" id="GAA1500728.1"/>
    </source>
</evidence>
<protein>
    <recommendedName>
        <fullName evidence="4">Mobilization protein MobC</fullName>
    </recommendedName>
</protein>
<evidence type="ECO:0000256" key="1">
    <source>
        <dbReference type="SAM" id="MobiDB-lite"/>
    </source>
</evidence>
<feature type="compositionally biased region" description="Acidic residues" evidence="1">
    <location>
        <begin position="141"/>
        <end position="154"/>
    </location>
</feature>
<gene>
    <name evidence="2" type="ORF">GCM10009760_62660</name>
</gene>
<organism evidence="2 3">
    <name type="scientific">Kitasatospora kazusensis</name>
    <dbReference type="NCBI Taxonomy" id="407974"/>
    <lineage>
        <taxon>Bacteria</taxon>
        <taxon>Bacillati</taxon>
        <taxon>Actinomycetota</taxon>
        <taxon>Actinomycetes</taxon>
        <taxon>Kitasatosporales</taxon>
        <taxon>Streptomycetaceae</taxon>
        <taxon>Kitasatospora</taxon>
    </lineage>
</organism>
<evidence type="ECO:0000313" key="3">
    <source>
        <dbReference type="Proteomes" id="UP001422759"/>
    </source>
</evidence>